<evidence type="ECO:0000313" key="2">
    <source>
        <dbReference type="EMBL" id="UTF55832.1"/>
    </source>
</evidence>
<dbReference type="Proteomes" id="UP001056855">
    <property type="component" value="Plasmid unnamed2"/>
</dbReference>
<feature type="transmembrane region" description="Helical" evidence="1">
    <location>
        <begin position="7"/>
        <end position="27"/>
    </location>
</feature>
<name>A0A9E7NCN5_9EURY</name>
<dbReference type="GeneID" id="73292445"/>
<organism evidence="2 3">
    <name type="scientific">Natronosalvus rutilus</name>
    <dbReference type="NCBI Taxonomy" id="2953753"/>
    <lineage>
        <taxon>Archaea</taxon>
        <taxon>Methanobacteriati</taxon>
        <taxon>Methanobacteriota</taxon>
        <taxon>Stenosarchaea group</taxon>
        <taxon>Halobacteria</taxon>
        <taxon>Halobacteriales</taxon>
        <taxon>Natrialbaceae</taxon>
        <taxon>Natronosalvus</taxon>
    </lineage>
</organism>
<dbReference type="AlphaFoldDB" id="A0A9E7NCN5"/>
<accession>A0A9E7NCN5</accession>
<evidence type="ECO:0000256" key="1">
    <source>
        <dbReference type="SAM" id="Phobius"/>
    </source>
</evidence>
<geneLocation type="plasmid" evidence="2 3">
    <name>unnamed2</name>
</geneLocation>
<gene>
    <name evidence="2" type="ORF">NGM29_20325</name>
</gene>
<reference evidence="2" key="1">
    <citation type="submission" date="2022-06" db="EMBL/GenBank/DDBJ databases">
        <title>Diverse halophilic archaea isolated from saline environments.</title>
        <authorList>
            <person name="Cui H.-L."/>
        </authorList>
    </citation>
    <scope>NUCLEOTIDE SEQUENCE</scope>
    <source>
        <strain evidence="2">WLHS1</strain>
        <plasmid evidence="2">unnamed2</plasmid>
    </source>
</reference>
<keyword evidence="1" id="KW-0812">Transmembrane</keyword>
<proteinExistence type="predicted"/>
<keyword evidence="1" id="KW-1133">Transmembrane helix</keyword>
<dbReference type="EMBL" id="CP100357">
    <property type="protein sequence ID" value="UTF55832.1"/>
    <property type="molecule type" value="Genomic_DNA"/>
</dbReference>
<keyword evidence="1" id="KW-0472">Membrane</keyword>
<evidence type="ECO:0000313" key="3">
    <source>
        <dbReference type="Proteomes" id="UP001056855"/>
    </source>
</evidence>
<sequence>MSEFVDALEGAVGLIAGGIILLLFTSALGQAGPIDLSTWGIVCIVVGVVVFIALVIAAITELIGGSR</sequence>
<feature type="transmembrane region" description="Helical" evidence="1">
    <location>
        <begin position="39"/>
        <end position="63"/>
    </location>
</feature>
<keyword evidence="3" id="KW-1185">Reference proteome</keyword>
<dbReference type="KEGG" id="sawl:NGM29_20325"/>
<dbReference type="RefSeq" id="WP_254161264.1">
    <property type="nucleotide sequence ID" value="NZ_CP100357.1"/>
</dbReference>
<keyword evidence="2" id="KW-0614">Plasmid</keyword>
<protein>
    <submittedName>
        <fullName evidence="2">Uncharacterized protein</fullName>
    </submittedName>
</protein>